<gene>
    <name evidence="4" type="primary">pcsk1nl</name>
</gene>
<dbReference type="STRING" id="7998.ENSIPUP00000019751"/>
<feature type="region of interest" description="Disordered" evidence="1">
    <location>
        <begin position="331"/>
        <end position="372"/>
    </location>
</feature>
<keyword evidence="3" id="KW-1185">Reference proteome</keyword>
<feature type="signal peptide" evidence="2">
    <location>
        <begin position="1"/>
        <end position="18"/>
    </location>
</feature>
<feature type="region of interest" description="Disordered" evidence="1">
    <location>
        <begin position="188"/>
        <end position="216"/>
    </location>
</feature>
<dbReference type="CTD" id="570305"/>
<feature type="compositionally biased region" description="Acidic residues" evidence="1">
    <location>
        <begin position="196"/>
        <end position="206"/>
    </location>
</feature>
<dbReference type="Pfam" id="PF07259">
    <property type="entry name" value="ProSAAS"/>
    <property type="match status" value="1"/>
</dbReference>
<dbReference type="RefSeq" id="XP_017322655.1">
    <property type="nucleotide sequence ID" value="XM_017467166.3"/>
</dbReference>
<feature type="region of interest" description="Disordered" evidence="1">
    <location>
        <begin position="292"/>
        <end position="319"/>
    </location>
</feature>
<reference evidence="3" key="1">
    <citation type="journal article" date="2016" name="Nat. Commun.">
        <title>The channel catfish genome sequence provides insights into the evolution of scale formation in teleosts.</title>
        <authorList>
            <person name="Liu Z."/>
            <person name="Liu S."/>
            <person name="Yao J."/>
            <person name="Bao L."/>
            <person name="Zhang J."/>
            <person name="Li Y."/>
            <person name="Jiang C."/>
            <person name="Sun L."/>
            <person name="Wang R."/>
            <person name="Zhang Y."/>
            <person name="Zhou T."/>
            <person name="Zeng Q."/>
            <person name="Fu Q."/>
            <person name="Gao S."/>
            <person name="Li N."/>
            <person name="Koren S."/>
            <person name="Jiang Y."/>
            <person name="Zimin A."/>
            <person name="Xu P."/>
            <person name="Phillippy A.M."/>
            <person name="Geng X."/>
            <person name="Song L."/>
            <person name="Sun F."/>
            <person name="Li C."/>
            <person name="Wang X."/>
            <person name="Chen A."/>
            <person name="Jin Y."/>
            <person name="Yuan Z."/>
            <person name="Yang Y."/>
            <person name="Tan S."/>
            <person name="Peatman E."/>
            <person name="Lu J."/>
            <person name="Qin Z."/>
            <person name="Dunham R."/>
            <person name="Li Z."/>
            <person name="Sonstegard T."/>
            <person name="Feng J."/>
            <person name="Danzmann R.G."/>
            <person name="Schroeder S."/>
            <person name="Scheffler B."/>
            <person name="Duke M.V."/>
            <person name="Ballard L."/>
            <person name="Kucuktas H."/>
            <person name="Kaltenboeck L."/>
            <person name="Liu H."/>
            <person name="Armbruster J."/>
            <person name="Xie Y."/>
            <person name="Kirby M.L."/>
            <person name="Tian Y."/>
            <person name="Flanagan M.E."/>
            <person name="Mu W."/>
            <person name="Waldbieser G.C."/>
        </authorList>
    </citation>
    <scope>NUCLEOTIDE SEQUENCE [LARGE SCALE GENOMIC DNA]</scope>
    <source>
        <strain evidence="3">SDA103</strain>
    </source>
</reference>
<accession>A0A2D0QYS1</accession>
<feature type="chain" id="PRO_5012157983" evidence="2">
    <location>
        <begin position="19"/>
        <end position="388"/>
    </location>
</feature>
<protein>
    <submittedName>
        <fullName evidence="4">Proprotein convertase subtilisin/kexin type 1 inhibitor, like</fullName>
    </submittedName>
</protein>
<dbReference type="KEGG" id="ipu:108265073"/>
<keyword evidence="2" id="KW-0732">Signal</keyword>
<evidence type="ECO:0000313" key="3">
    <source>
        <dbReference type="Proteomes" id="UP000221080"/>
    </source>
</evidence>
<dbReference type="InterPro" id="IPR010832">
    <property type="entry name" value="ProSAAS"/>
</dbReference>
<dbReference type="Proteomes" id="UP000221080">
    <property type="component" value="Chromosome 5"/>
</dbReference>
<evidence type="ECO:0000256" key="1">
    <source>
        <dbReference type="SAM" id="MobiDB-lite"/>
    </source>
</evidence>
<evidence type="ECO:0000313" key="4">
    <source>
        <dbReference type="RefSeq" id="XP_017322655.1"/>
    </source>
</evidence>
<proteinExistence type="predicted"/>
<evidence type="ECO:0000256" key="2">
    <source>
        <dbReference type="SAM" id="SignalP"/>
    </source>
</evidence>
<name>A0A2D0QYS1_ICTPU</name>
<organism evidence="3 4">
    <name type="scientific">Ictalurus punctatus</name>
    <name type="common">Channel catfish</name>
    <name type="synonym">Silurus punctatus</name>
    <dbReference type="NCBI Taxonomy" id="7998"/>
    <lineage>
        <taxon>Eukaryota</taxon>
        <taxon>Metazoa</taxon>
        <taxon>Chordata</taxon>
        <taxon>Craniata</taxon>
        <taxon>Vertebrata</taxon>
        <taxon>Euteleostomi</taxon>
        <taxon>Actinopterygii</taxon>
        <taxon>Neopterygii</taxon>
        <taxon>Teleostei</taxon>
        <taxon>Ostariophysi</taxon>
        <taxon>Siluriformes</taxon>
        <taxon>Ictaluridae</taxon>
        <taxon>Ictalurus</taxon>
    </lineage>
</organism>
<dbReference type="GO" id="GO:0004866">
    <property type="term" value="F:endopeptidase inhibitor activity"/>
    <property type="evidence" value="ECO:0007669"/>
    <property type="project" value="InterPro"/>
</dbReference>
<dbReference type="GeneID" id="108265073"/>
<reference evidence="4" key="2">
    <citation type="submission" date="2025-08" db="UniProtKB">
        <authorList>
            <consortium name="RefSeq"/>
        </authorList>
    </citation>
    <scope>IDENTIFICATION</scope>
    <source>
        <tissue evidence="4">Blood</tissue>
    </source>
</reference>
<sequence length="388" mass="43513">MYFLSCSFCLSLLPGVLSHPSLFRDRLLPFFLSSSPSLARSCSLSPPPSFWIAPSVVQSSVAVYLSVIRGSFILSCRMSGPHTSSILLLFCVAFLQSPLLEAKPLSAMHGGGTARLRRDLRDALPYEAQMMSYPPAGFSGRGNDLYYQPEALRAQGLGHALHRLENDQRQEQEAAYLAGLLRLLSEAEKNGQARPEEEEEQVEGDFQESYPPDYDETEQTVNMAKPQALLDPQLTEALLNRYRQERMLQAGQDRDQEVLRYLVEKVLSNLVSENQLNPSNRRGKWEVAAAASIGRDRATPPRRARRSLDSDPIASPDAEASLLRVKRVGDQDHDDFAGQNNRSPHAGLQRMKRIDTDLPPPAKSSRKRRSVTYDPELIAQHIIQYLRK</sequence>
<dbReference type="AlphaFoldDB" id="A0A2D0QYS1"/>
<dbReference type="OrthoDB" id="8962476at2759"/>